<dbReference type="InterPro" id="IPR036770">
    <property type="entry name" value="Ankyrin_rpt-contain_sf"/>
</dbReference>
<dbReference type="PANTHER" id="PTHR24120">
    <property type="entry name" value="GH07239P"/>
    <property type="match status" value="1"/>
</dbReference>
<organism evidence="2 3">
    <name type="scientific">Giardia intestinalis</name>
    <name type="common">Giardia lamblia</name>
    <dbReference type="NCBI Taxonomy" id="5741"/>
    <lineage>
        <taxon>Eukaryota</taxon>
        <taxon>Metamonada</taxon>
        <taxon>Diplomonadida</taxon>
        <taxon>Hexamitidae</taxon>
        <taxon>Giardiinae</taxon>
        <taxon>Giardia</taxon>
    </lineage>
</organism>
<accession>V6TFD4</accession>
<dbReference type="EMBL" id="AHGT01000026">
    <property type="protein sequence ID" value="ESU37471.1"/>
    <property type="molecule type" value="Genomic_DNA"/>
</dbReference>
<gene>
    <name evidence="2" type="ORF">DHA2_152745</name>
</gene>
<sequence length="973" mass="107557">MYVFCWELSSSSAVRISRLTGLPEDIIHSVLPRRSTSLQRVLQQHCTLARLPGEVCVYRIEVHSNQKTLCVVRQRCSVRLSLAAMCTDSSRLSLSHSECLCILTAFLALLQEVGTQYPNIVQFLEEEQFFMTLTGSIAVEIPVEILLFSRQKGQMGSEELMAVLARTYLTDSLSNLITQFVTCYIRLFYYRKATLSKAELTLPDELQDLTRFNDTLRGLNSFSRNSSINMLTLYNYMQTPNAQLALAQMEVSRGIERDPVFKTTQLHRAIKSSDTPSIHLYSRLYGGLRDISGQTGLHYLTGLGSSITYDAILNLLPLEVQCEDRIGYCAGSYFLQLERYEEAALLSFFEPLVDDRHNSILVRLIDDITISEAGRQEASSKKSFLENTRFFSSLIESQSHFLLINLLSNQLGIRGAKGRTALIAATQGNHKELVAALTPYESNISDLEGDGYALAYAMYNGSPSIVELLASLEASILLTTGFTNTMICAASPLPPGSSVSDLLKSKELRKRTSKGWTALMFAAVAGNLWAVKQLAHSEAGLTNYEDQTAGTLAYLKGYASIAEWLSKFETVRTNTGDTLLHKACREYIKDPTDENLINVRSRLSMVNEYTECGDLAISLAIKARCNPLIKLLDLEYRTRLPEVGYSSKISQRSFHNATPLMLAALLCIHDLPEAMIAASARMQDNEGFTALMCAARSGCIELVQRLIPYEKKMQTESGFTALMCAAQEGHVAAVQMLLEIGCESTIQDNNGNTALFRALHNGHDECSKILLPLEYDLNNSPGVSMLMIAAESNTSLSLFNSLVAPQYSQLRRRQLDGKTALMCAAAVNNTFAVTVLLQQEHSGEVGMQDEQGFTALMYAASAGHVETCRLLAPYESGMRAVREQTAAMLAAEMGHLECFSILLPIEGAMKKSSGWSLVHSAAVGGSIEILSRLAPTPQELTDGADSPLSLAKRHLRYEMINYIETCLQKKQQI</sequence>
<dbReference type="PROSITE" id="PS50297">
    <property type="entry name" value="ANK_REP_REGION"/>
    <property type="match status" value="1"/>
</dbReference>
<reference evidence="3" key="1">
    <citation type="submission" date="2012-02" db="EMBL/GenBank/DDBJ databases">
        <title>Genome sequencing of Giardia lamblia Genotypes A2 and B isolates (DH and GS) and comparative analysis with the genomes of Genotypes A1 and E (WB and Pig).</title>
        <authorList>
            <person name="Adam R."/>
            <person name="Dahlstrom E."/>
            <person name="Martens C."/>
            <person name="Bruno D."/>
            <person name="Barbian K."/>
            <person name="Porcella S.F."/>
            <person name="Nash T."/>
        </authorList>
    </citation>
    <scope>NUCLEOTIDE SEQUENCE</scope>
    <source>
        <strain evidence="3">DH</strain>
    </source>
</reference>
<dbReference type="VEuPathDB" id="GiardiaDB:GL50803_0017379"/>
<protein>
    <submittedName>
        <fullName evidence="2">Ankyrin repeat protein</fullName>
    </submittedName>
</protein>
<dbReference type="Proteomes" id="UP000018320">
    <property type="component" value="Unassembled WGS sequence"/>
</dbReference>
<dbReference type="AlphaFoldDB" id="V6TFD4"/>
<dbReference type="VEuPathDB" id="GiardiaDB:DHA2_152745"/>
<dbReference type="PANTHER" id="PTHR24120:SF4">
    <property type="entry name" value="GH07239P"/>
    <property type="match status" value="1"/>
</dbReference>
<dbReference type="Gene3D" id="1.25.40.20">
    <property type="entry name" value="Ankyrin repeat-containing domain"/>
    <property type="match status" value="3"/>
</dbReference>
<feature type="repeat" description="ANK" evidence="1">
    <location>
        <begin position="717"/>
        <end position="749"/>
    </location>
</feature>
<dbReference type="SUPFAM" id="SSF48403">
    <property type="entry name" value="Ankyrin repeat"/>
    <property type="match status" value="2"/>
</dbReference>
<evidence type="ECO:0000313" key="2">
    <source>
        <dbReference type="EMBL" id="ESU37471.1"/>
    </source>
</evidence>
<dbReference type="VEuPathDB" id="GiardiaDB:GL50581_3562"/>
<dbReference type="SMART" id="SM00248">
    <property type="entry name" value="ANK"/>
    <property type="match status" value="10"/>
</dbReference>
<evidence type="ECO:0000313" key="3">
    <source>
        <dbReference type="Proteomes" id="UP000018320"/>
    </source>
</evidence>
<reference evidence="2 3" key="2">
    <citation type="journal article" date="2013" name="Genome Biol. Evol.">
        <title>Genome sequencing of Giardia lamblia genotypes A2 and B isolates (DH and GS) and comparative analysis with the genomes of genotypes A1 and E (WB and Pig).</title>
        <authorList>
            <person name="Adam R.D."/>
            <person name="Dahlstrom E.W."/>
            <person name="Martens C.A."/>
            <person name="Bruno D.P."/>
            <person name="Barbian K.D."/>
            <person name="Ricklefs S.M."/>
            <person name="Hernandez M.M."/>
            <person name="Narla N.P."/>
            <person name="Patel R.B."/>
            <person name="Porcella S.F."/>
            <person name="Nash T.E."/>
        </authorList>
    </citation>
    <scope>NUCLEOTIDE SEQUENCE [LARGE SCALE GENOMIC DNA]</scope>
    <source>
        <strain evidence="2 3">DH</strain>
    </source>
</reference>
<name>V6TFD4_GIAIN</name>
<dbReference type="InterPro" id="IPR002110">
    <property type="entry name" value="Ankyrin_rpt"/>
</dbReference>
<proteinExistence type="predicted"/>
<evidence type="ECO:0000256" key="1">
    <source>
        <dbReference type="PROSITE-ProRule" id="PRU00023"/>
    </source>
</evidence>
<keyword evidence="1" id="KW-0040">ANK repeat</keyword>
<comment type="caution">
    <text evidence="2">The sequence shown here is derived from an EMBL/GenBank/DDBJ whole genome shotgun (WGS) entry which is preliminary data.</text>
</comment>
<dbReference type="PROSITE" id="PS50088">
    <property type="entry name" value="ANK_REPEAT"/>
    <property type="match status" value="1"/>
</dbReference>
<dbReference type="VEuPathDB" id="GiardiaDB:QR46_0611"/>
<dbReference type="Pfam" id="PF12796">
    <property type="entry name" value="Ank_2"/>
    <property type="match status" value="3"/>
</dbReference>